<protein>
    <submittedName>
        <fullName evidence="2">Uncharacterized protein</fullName>
    </submittedName>
</protein>
<gene>
    <name evidence="2" type="ORF">J8A68_001066</name>
</gene>
<proteinExistence type="predicted"/>
<name>A0A8J5QS04_9ASCO</name>
<evidence type="ECO:0000313" key="2">
    <source>
        <dbReference type="EMBL" id="KAG7665378.1"/>
    </source>
</evidence>
<dbReference type="RefSeq" id="XP_049265610.1">
    <property type="nucleotide sequence ID" value="XM_049404679.1"/>
</dbReference>
<evidence type="ECO:0000256" key="1">
    <source>
        <dbReference type="SAM" id="MobiDB-lite"/>
    </source>
</evidence>
<feature type="compositionally biased region" description="Polar residues" evidence="1">
    <location>
        <begin position="11"/>
        <end position="21"/>
    </location>
</feature>
<dbReference type="GeneID" id="73467867"/>
<sequence>MRTIKDIIDSFESSSDNSTKWYQPPPPSHFSNPSELPSAYPPQSFQQPSNPPPQTIPTHGQPSTQVPHSPSLSQSSLNQASGTSRDGTSGGDTFNHFRELSSLLAMAALAYFAVDNYTERLKLEKLHAETTAINLKALQIQQANFSANSKTRDLQILQERKENAKRSFKMSLHIALLRKQLIELGYDPIELEAAIKEFEKNVRADNSSKNVMAQFLWLDDSSELKRFLPNPNDYDKTRKNE</sequence>
<dbReference type="OrthoDB" id="3997736at2759"/>
<feature type="region of interest" description="Disordered" evidence="1">
    <location>
        <begin position="1"/>
        <end position="92"/>
    </location>
</feature>
<reference evidence="2 3" key="1">
    <citation type="journal article" date="2021" name="DNA Res.">
        <title>Genome analysis of Candida subhashii reveals its hybrid nature and dual mitochondrial genome conformations.</title>
        <authorList>
            <person name="Mixao V."/>
            <person name="Hegedusova E."/>
            <person name="Saus E."/>
            <person name="Pryszcz L.P."/>
            <person name="Cillingova A."/>
            <person name="Nosek J."/>
            <person name="Gabaldon T."/>
        </authorList>
    </citation>
    <scope>NUCLEOTIDE SEQUENCE [LARGE SCALE GENOMIC DNA]</scope>
    <source>
        <strain evidence="2 3">CBS 10753</strain>
    </source>
</reference>
<feature type="compositionally biased region" description="Polar residues" evidence="1">
    <location>
        <begin position="56"/>
        <end position="80"/>
    </location>
</feature>
<dbReference type="Proteomes" id="UP000694255">
    <property type="component" value="Unassembled WGS sequence"/>
</dbReference>
<dbReference type="EMBL" id="JAGSYN010000050">
    <property type="protein sequence ID" value="KAG7665378.1"/>
    <property type="molecule type" value="Genomic_DNA"/>
</dbReference>
<evidence type="ECO:0000313" key="3">
    <source>
        <dbReference type="Proteomes" id="UP000694255"/>
    </source>
</evidence>
<comment type="caution">
    <text evidence="2">The sequence shown here is derived from an EMBL/GenBank/DDBJ whole genome shotgun (WGS) entry which is preliminary data.</text>
</comment>
<accession>A0A8J5QS04</accession>
<feature type="compositionally biased region" description="Low complexity" evidence="1">
    <location>
        <begin position="81"/>
        <end position="92"/>
    </location>
</feature>
<dbReference type="AlphaFoldDB" id="A0A8J5QS04"/>
<organism evidence="2 3">
    <name type="scientific">[Candida] subhashii</name>
    <dbReference type="NCBI Taxonomy" id="561895"/>
    <lineage>
        <taxon>Eukaryota</taxon>
        <taxon>Fungi</taxon>
        <taxon>Dikarya</taxon>
        <taxon>Ascomycota</taxon>
        <taxon>Saccharomycotina</taxon>
        <taxon>Pichiomycetes</taxon>
        <taxon>Debaryomycetaceae</taxon>
        <taxon>Spathaspora</taxon>
    </lineage>
</organism>
<keyword evidence="3" id="KW-1185">Reference proteome</keyword>